<dbReference type="SUPFAM" id="SSF54373">
    <property type="entry name" value="FAD-linked reductases, C-terminal domain"/>
    <property type="match status" value="1"/>
</dbReference>
<proteinExistence type="predicted"/>
<dbReference type="InterPro" id="IPR036188">
    <property type="entry name" value="FAD/NAD-bd_sf"/>
</dbReference>
<dbReference type="PANTHER" id="PTHR10742:SF398">
    <property type="entry name" value="AMINE OXIDASE DOMAIN-CONTAINING PROTEIN-RELATED"/>
    <property type="match status" value="1"/>
</dbReference>
<feature type="domain" description="Amine oxidase" evidence="1">
    <location>
        <begin position="66"/>
        <end position="505"/>
    </location>
</feature>
<dbReference type="GO" id="GO:0046592">
    <property type="term" value="F:polyamine oxidase activity"/>
    <property type="evidence" value="ECO:0007669"/>
    <property type="project" value="TreeGrafter"/>
</dbReference>
<dbReference type="Proteomes" id="UP000653454">
    <property type="component" value="Unassembled WGS sequence"/>
</dbReference>
<name>A0A8S4F1Y7_PLUXY</name>
<dbReference type="InterPro" id="IPR050281">
    <property type="entry name" value="Flavin_monoamine_oxidase"/>
</dbReference>
<protein>
    <submittedName>
        <fullName evidence="2">(diamondback moth) hypothetical protein</fullName>
    </submittedName>
</protein>
<dbReference type="SUPFAM" id="SSF51905">
    <property type="entry name" value="FAD/NAD(P)-binding domain"/>
    <property type="match status" value="1"/>
</dbReference>
<evidence type="ECO:0000313" key="3">
    <source>
        <dbReference type="Proteomes" id="UP000653454"/>
    </source>
</evidence>
<gene>
    <name evidence="2" type="ORF">PLXY2_LOCUS7517</name>
</gene>
<dbReference type="Gene3D" id="3.90.660.10">
    <property type="match status" value="1"/>
</dbReference>
<sequence>MAWRLLCGSSEGCADVLHGVTSMEMLEVLEHPHAKGGSSDQAGWCGLAGSCPTGPMDVIVIGAGAAGLAAMRRLVGAGLRVVCLEAADRIGGKVNTVPFAGHVVDLGAQECEGQEGNVVVEMAKPLGLLEDLKQPETYTFLSNGNSLQNDVVASFNEKMQRFIDEAKKNNTKSITEVVEEAFKSETFNQEPALNKSLLEWFERSHELGGHSDPKLGKSLHGVEERKYCDGTYQMWKGKGMGTILDLLMNKYPDPSQALAIYIEMKKEVDVINWNTESKLIHITCKDGSSYEARSVISTVSVGYLKESYPVLFTPPLPKEKIDAINNLDMFLIDKIFMEFPEPWWPKTPTKFQLIWRPEDKVNFTEEEKWITEVYSMDTVDHNPNVLVGWINDDGARLMEKTSEENVKKGMDKLLSMLFKDKFDVKPIQTLLRTKWQTNRFERGAYSYRSVYTEENGGSAEALGQPITDAKGFPLICFAGEATSPHYHATVHGAIETGFREAERVIKAFK</sequence>
<evidence type="ECO:0000259" key="1">
    <source>
        <dbReference type="Pfam" id="PF01593"/>
    </source>
</evidence>
<dbReference type="Pfam" id="PF01593">
    <property type="entry name" value="Amino_oxidase"/>
    <property type="match status" value="1"/>
</dbReference>
<dbReference type="PANTHER" id="PTHR10742">
    <property type="entry name" value="FLAVIN MONOAMINE OXIDASE"/>
    <property type="match status" value="1"/>
</dbReference>
<dbReference type="AlphaFoldDB" id="A0A8S4F1Y7"/>
<comment type="caution">
    <text evidence="2">The sequence shown here is derived from an EMBL/GenBank/DDBJ whole genome shotgun (WGS) entry which is preliminary data.</text>
</comment>
<dbReference type="EMBL" id="CAJHNJ030000026">
    <property type="protein sequence ID" value="CAG9122229.1"/>
    <property type="molecule type" value="Genomic_DNA"/>
</dbReference>
<keyword evidence="3" id="KW-1185">Reference proteome</keyword>
<organism evidence="2 3">
    <name type="scientific">Plutella xylostella</name>
    <name type="common">Diamondback moth</name>
    <name type="synonym">Plutella maculipennis</name>
    <dbReference type="NCBI Taxonomy" id="51655"/>
    <lineage>
        <taxon>Eukaryota</taxon>
        <taxon>Metazoa</taxon>
        <taxon>Ecdysozoa</taxon>
        <taxon>Arthropoda</taxon>
        <taxon>Hexapoda</taxon>
        <taxon>Insecta</taxon>
        <taxon>Pterygota</taxon>
        <taxon>Neoptera</taxon>
        <taxon>Endopterygota</taxon>
        <taxon>Lepidoptera</taxon>
        <taxon>Glossata</taxon>
        <taxon>Ditrysia</taxon>
        <taxon>Yponomeutoidea</taxon>
        <taxon>Plutellidae</taxon>
        <taxon>Plutella</taxon>
    </lineage>
</organism>
<evidence type="ECO:0000313" key="2">
    <source>
        <dbReference type="EMBL" id="CAG9122229.1"/>
    </source>
</evidence>
<dbReference type="Gene3D" id="3.50.50.60">
    <property type="entry name" value="FAD/NAD(P)-binding domain"/>
    <property type="match status" value="1"/>
</dbReference>
<reference evidence="2" key="1">
    <citation type="submission" date="2020-11" db="EMBL/GenBank/DDBJ databases">
        <authorList>
            <person name="Whiteford S."/>
        </authorList>
    </citation>
    <scope>NUCLEOTIDE SEQUENCE</scope>
</reference>
<accession>A0A8S4F1Y7</accession>
<dbReference type="InterPro" id="IPR002937">
    <property type="entry name" value="Amino_oxidase"/>
</dbReference>